<dbReference type="PIRSF" id="PIRSF017107">
    <property type="entry name" value="MAL"/>
    <property type="match status" value="1"/>
</dbReference>
<feature type="binding site" evidence="12">
    <location>
        <position position="271"/>
    </location>
    <ligand>
        <name>Mg(2+)</name>
        <dbReference type="ChEBI" id="CHEBI:18420"/>
    </ligand>
</feature>
<dbReference type="PANTHER" id="PTHR48073:SF2">
    <property type="entry name" value="O-SUCCINYLBENZOATE SYNTHASE"/>
    <property type="match status" value="1"/>
</dbReference>
<feature type="domain" description="Methylaspartate ammonia-lyase N-terminal" evidence="13">
    <location>
        <begin position="1"/>
        <end position="159"/>
    </location>
</feature>
<dbReference type="SFLD" id="SFLDG00151">
    <property type="entry name" value="methylaspartate_ammonia-lyase"/>
    <property type="match status" value="1"/>
</dbReference>
<dbReference type="Pfam" id="PF05034">
    <property type="entry name" value="MAAL_N"/>
    <property type="match status" value="1"/>
</dbReference>
<evidence type="ECO:0000256" key="10">
    <source>
        <dbReference type="PIRSR" id="PIRSR017107-1"/>
    </source>
</evidence>
<organism evidence="15 16">
    <name type="scientific">Paraburkholderia humisilvae</name>
    <dbReference type="NCBI Taxonomy" id="627669"/>
    <lineage>
        <taxon>Bacteria</taxon>
        <taxon>Pseudomonadati</taxon>
        <taxon>Pseudomonadota</taxon>
        <taxon>Betaproteobacteria</taxon>
        <taxon>Burkholderiales</taxon>
        <taxon>Burkholderiaceae</taxon>
        <taxon>Paraburkholderia</taxon>
    </lineage>
</organism>
<comment type="catalytic activity">
    <reaction evidence="1">
        <text>(2S,3S)-3-methyl-L-aspartate = mesaconate + NH4(+)</text>
        <dbReference type="Rhea" id="RHEA:12829"/>
        <dbReference type="ChEBI" id="CHEBI:28938"/>
        <dbReference type="ChEBI" id="CHEBI:36986"/>
        <dbReference type="ChEBI" id="CHEBI:58724"/>
        <dbReference type="EC" id="4.3.1.2"/>
    </reaction>
</comment>
<dbReference type="InterPro" id="IPR006395">
    <property type="entry name" value="Me_Asp_am_lyase"/>
</dbReference>
<evidence type="ECO:0000256" key="11">
    <source>
        <dbReference type="PIRSR" id="PIRSR017107-3"/>
    </source>
</evidence>
<comment type="similarity">
    <text evidence="4">Belongs to the methylaspartate ammonia-lyase family.</text>
</comment>
<keyword evidence="8 12" id="KW-0460">Magnesium</keyword>
<dbReference type="SUPFAM" id="SSF54826">
    <property type="entry name" value="Enolase N-terminal domain-like"/>
    <property type="match status" value="1"/>
</dbReference>
<dbReference type="GO" id="GO:0050096">
    <property type="term" value="F:methylaspartate ammonia-lyase activity"/>
    <property type="evidence" value="ECO:0007669"/>
    <property type="project" value="UniProtKB-EC"/>
</dbReference>
<dbReference type="RefSeq" id="WP_175232698.1">
    <property type="nucleotide sequence ID" value="NZ_CADIKH010000083.1"/>
</dbReference>
<keyword evidence="7 12" id="KW-0479">Metal-binding</keyword>
<dbReference type="Gene3D" id="3.30.390.10">
    <property type="entry name" value="Enolase-like, N-terminal domain"/>
    <property type="match status" value="1"/>
</dbReference>
<feature type="domain" description="Methylaspartate ammonia-lyase C-terminal" evidence="14">
    <location>
        <begin position="162"/>
        <end position="407"/>
    </location>
</feature>
<dbReference type="NCBIfam" id="TIGR01502">
    <property type="entry name" value="B_methylAsp_ase"/>
    <property type="match status" value="1"/>
</dbReference>
<evidence type="ECO:0000256" key="5">
    <source>
        <dbReference type="ARBA" id="ARBA00011738"/>
    </source>
</evidence>
<evidence type="ECO:0000313" key="16">
    <source>
        <dbReference type="Proteomes" id="UP000494363"/>
    </source>
</evidence>
<dbReference type="InterPro" id="IPR022665">
    <property type="entry name" value="MeAsp_NH4-lyase_N"/>
</dbReference>
<evidence type="ECO:0000256" key="12">
    <source>
        <dbReference type="PIRSR" id="PIRSR017107-4"/>
    </source>
</evidence>
<dbReference type="EC" id="4.3.1.2" evidence="6"/>
<evidence type="ECO:0000256" key="2">
    <source>
        <dbReference type="ARBA" id="ARBA00001946"/>
    </source>
</evidence>
<protein>
    <recommendedName>
        <fullName evidence="6">methylaspartate ammonia-lyase</fullName>
        <ecNumber evidence="6">4.3.1.2</ecNumber>
    </recommendedName>
</protein>
<dbReference type="EMBL" id="CADIKH010000083">
    <property type="protein sequence ID" value="CAB3773709.1"/>
    <property type="molecule type" value="Genomic_DNA"/>
</dbReference>
<feature type="binding site" evidence="12">
    <location>
        <position position="305"/>
    </location>
    <ligand>
        <name>Mg(2+)</name>
        <dbReference type="ChEBI" id="CHEBI:18420"/>
    </ligand>
</feature>
<comment type="cofactor">
    <cofactor evidence="2 12">
        <name>Mg(2+)</name>
        <dbReference type="ChEBI" id="CHEBI:18420"/>
    </cofactor>
</comment>
<evidence type="ECO:0000313" key="15">
    <source>
        <dbReference type="EMBL" id="CAB3773709.1"/>
    </source>
</evidence>
<comment type="pathway">
    <text evidence="3">Amino-acid degradation; L-glutamate degradation via mesaconate pathway; acetate and pyruvate from L-glutamate: step 2/4.</text>
</comment>
<dbReference type="GO" id="GO:0046872">
    <property type="term" value="F:metal ion binding"/>
    <property type="evidence" value="ECO:0007669"/>
    <property type="project" value="UniProtKB-KW"/>
</dbReference>
<dbReference type="AlphaFoldDB" id="A0A6J5F4D8"/>
<dbReference type="Gene3D" id="3.20.20.120">
    <property type="entry name" value="Enolase-like C-terminal domain"/>
    <property type="match status" value="1"/>
</dbReference>
<evidence type="ECO:0000256" key="6">
    <source>
        <dbReference type="ARBA" id="ARBA00012993"/>
    </source>
</evidence>
<keyword evidence="16" id="KW-1185">Reference proteome</keyword>
<dbReference type="SUPFAM" id="SSF51604">
    <property type="entry name" value="Enolase C-terminal domain-like"/>
    <property type="match status" value="1"/>
</dbReference>
<evidence type="ECO:0000256" key="3">
    <source>
        <dbReference type="ARBA" id="ARBA00004675"/>
    </source>
</evidence>
<dbReference type="Proteomes" id="UP000494363">
    <property type="component" value="Unassembled WGS sequence"/>
</dbReference>
<dbReference type="InterPro" id="IPR029017">
    <property type="entry name" value="Enolase-like_N"/>
</dbReference>
<feature type="active site" description="Proton acceptor" evidence="10">
    <location>
        <position position="329"/>
    </location>
</feature>
<dbReference type="InterPro" id="IPR022662">
    <property type="entry name" value="MeAsp_NH4-lyase_C"/>
</dbReference>
<dbReference type="SFLD" id="SFLDS00001">
    <property type="entry name" value="Enolase"/>
    <property type="match status" value="1"/>
</dbReference>
<evidence type="ECO:0000256" key="7">
    <source>
        <dbReference type="ARBA" id="ARBA00022723"/>
    </source>
</evidence>
<feature type="site" description="Transition state stabilizer" evidence="11">
    <location>
        <position position="194"/>
    </location>
</feature>
<evidence type="ECO:0000256" key="1">
    <source>
        <dbReference type="ARBA" id="ARBA00000789"/>
    </source>
</evidence>
<dbReference type="SFLD" id="SFLDF00007">
    <property type="entry name" value="methylaspartate_ammonia-lyase"/>
    <property type="match status" value="1"/>
</dbReference>
<gene>
    <name evidence="15" type="ORF">LMG29542_07397</name>
</gene>
<dbReference type="GO" id="GO:0019553">
    <property type="term" value="P:L-glutamate catabolic process via L-citramalate"/>
    <property type="evidence" value="ECO:0007669"/>
    <property type="project" value="UniProtKB-UniPathway"/>
</dbReference>
<feature type="binding site" evidence="12">
    <location>
        <position position="236"/>
    </location>
    <ligand>
        <name>Mg(2+)</name>
        <dbReference type="ChEBI" id="CHEBI:18420"/>
    </ligand>
</feature>
<evidence type="ECO:0000256" key="8">
    <source>
        <dbReference type="ARBA" id="ARBA00022842"/>
    </source>
</evidence>
<sequence>MRIRDVVYAVGRSGYVNKDLVAVKQGAKQNGMVYEGKPATPGYRRIVQPGAIISVMLVLENGAVAIGECADVIFSGLAGRDPLFDPAEHLPVLESTVREWLIGRTVDQFRANANELDQMQVNGDRLHTALRYGLTQALLSATALGRNLTIAEVIRDEYDCAIRTEPTDLLASCHRGDTQQLDRMILKRAAILPHASFTTAADLGPGGQVLVDYARTISTRIREIGEADYRPRIHLDVYGTLGDLFGDDVDTLVTFLGRVAEAAQPFEVLIETPVIATSRAAQMDIFTRMRAGLKARDIKVGLIADEWCNTLEDIREFADAHASDFVQIKTPDLGGVNNTIEAVLYCKRHGMGCCLGGTANETDLSARICAQIGLATSPDFMMTKPGLGADEGYMILTNEMLRTIALIESHRA</sequence>
<name>A0A6J5F4D8_9BURK</name>
<dbReference type="Pfam" id="PF07476">
    <property type="entry name" value="MAAL_C"/>
    <property type="match status" value="1"/>
</dbReference>
<dbReference type="CDD" id="cd03314">
    <property type="entry name" value="MAL"/>
    <property type="match status" value="1"/>
</dbReference>
<evidence type="ECO:0000259" key="13">
    <source>
        <dbReference type="Pfam" id="PF05034"/>
    </source>
</evidence>
<dbReference type="PANTHER" id="PTHR48073">
    <property type="entry name" value="O-SUCCINYLBENZOATE SYNTHASE-RELATED"/>
    <property type="match status" value="1"/>
</dbReference>
<evidence type="ECO:0000256" key="9">
    <source>
        <dbReference type="ARBA" id="ARBA00023239"/>
    </source>
</evidence>
<keyword evidence="9 15" id="KW-0456">Lyase</keyword>
<evidence type="ECO:0000256" key="4">
    <source>
        <dbReference type="ARBA" id="ARBA00009954"/>
    </source>
</evidence>
<comment type="subunit">
    <text evidence="5">Homodimer.</text>
</comment>
<evidence type="ECO:0000259" key="14">
    <source>
        <dbReference type="Pfam" id="PF07476"/>
    </source>
</evidence>
<proteinExistence type="inferred from homology"/>
<accession>A0A6J5F4D8</accession>
<dbReference type="UniPathway" id="UPA00561">
    <property type="reaction ID" value="UER00618"/>
</dbReference>
<reference evidence="15 16" key="1">
    <citation type="submission" date="2020-04" db="EMBL/GenBank/DDBJ databases">
        <authorList>
            <person name="De Canck E."/>
        </authorList>
    </citation>
    <scope>NUCLEOTIDE SEQUENCE [LARGE SCALE GENOMIC DNA]</scope>
    <source>
        <strain evidence="15 16">LMG 29542</strain>
    </source>
</reference>
<dbReference type="InterPro" id="IPR036849">
    <property type="entry name" value="Enolase-like_C_sf"/>
</dbReference>